<dbReference type="Pfam" id="PF00069">
    <property type="entry name" value="Pkinase"/>
    <property type="match status" value="1"/>
</dbReference>
<dbReference type="EC" id="2.7.11.1" evidence="1"/>
<dbReference type="InterPro" id="IPR008271">
    <property type="entry name" value="Ser/Thr_kinase_AS"/>
</dbReference>
<proteinExistence type="predicted"/>
<reference evidence="10" key="1">
    <citation type="journal article" date="2023" name="Mol. Phylogenet. Evol.">
        <title>Genome-scale phylogeny and comparative genomics of the fungal order Sordariales.</title>
        <authorList>
            <person name="Hensen N."/>
            <person name="Bonometti L."/>
            <person name="Westerberg I."/>
            <person name="Brannstrom I.O."/>
            <person name="Guillou S."/>
            <person name="Cros-Aarteil S."/>
            <person name="Calhoun S."/>
            <person name="Haridas S."/>
            <person name="Kuo A."/>
            <person name="Mondo S."/>
            <person name="Pangilinan J."/>
            <person name="Riley R."/>
            <person name="LaButti K."/>
            <person name="Andreopoulos B."/>
            <person name="Lipzen A."/>
            <person name="Chen C."/>
            <person name="Yan M."/>
            <person name="Daum C."/>
            <person name="Ng V."/>
            <person name="Clum A."/>
            <person name="Steindorff A."/>
            <person name="Ohm R.A."/>
            <person name="Martin F."/>
            <person name="Silar P."/>
            <person name="Natvig D.O."/>
            <person name="Lalanne C."/>
            <person name="Gautier V."/>
            <person name="Ament-Velasquez S.L."/>
            <person name="Kruys A."/>
            <person name="Hutchinson M.I."/>
            <person name="Powell A.J."/>
            <person name="Barry K."/>
            <person name="Miller A.N."/>
            <person name="Grigoriev I.V."/>
            <person name="Debuchy R."/>
            <person name="Gladieux P."/>
            <person name="Hiltunen Thoren M."/>
            <person name="Johannesson H."/>
        </authorList>
    </citation>
    <scope>NUCLEOTIDE SEQUENCE</scope>
    <source>
        <strain evidence="10">CBS 892.96</strain>
    </source>
</reference>
<evidence type="ECO:0000256" key="1">
    <source>
        <dbReference type="ARBA" id="ARBA00012513"/>
    </source>
</evidence>
<dbReference type="Gene3D" id="1.10.510.10">
    <property type="entry name" value="Transferase(Phosphotransferase) domain 1"/>
    <property type="match status" value="1"/>
</dbReference>
<evidence type="ECO:0000256" key="6">
    <source>
        <dbReference type="ARBA" id="ARBA00022840"/>
    </source>
</evidence>
<keyword evidence="11" id="KW-1185">Reference proteome</keyword>
<evidence type="ECO:0000256" key="7">
    <source>
        <dbReference type="ARBA" id="ARBA00047899"/>
    </source>
</evidence>
<dbReference type="PROSITE" id="PS00108">
    <property type="entry name" value="PROTEIN_KINASE_ST"/>
    <property type="match status" value="1"/>
</dbReference>
<dbReference type="GO" id="GO:0004674">
    <property type="term" value="F:protein serine/threonine kinase activity"/>
    <property type="evidence" value="ECO:0007669"/>
    <property type="project" value="UniProtKB-KW"/>
</dbReference>
<dbReference type="InterPro" id="IPR011009">
    <property type="entry name" value="Kinase-like_dom_sf"/>
</dbReference>
<comment type="catalytic activity">
    <reaction evidence="7">
        <text>L-threonyl-[protein] + ATP = O-phospho-L-threonyl-[protein] + ADP + H(+)</text>
        <dbReference type="Rhea" id="RHEA:46608"/>
        <dbReference type="Rhea" id="RHEA-COMP:11060"/>
        <dbReference type="Rhea" id="RHEA-COMP:11605"/>
        <dbReference type="ChEBI" id="CHEBI:15378"/>
        <dbReference type="ChEBI" id="CHEBI:30013"/>
        <dbReference type="ChEBI" id="CHEBI:30616"/>
        <dbReference type="ChEBI" id="CHEBI:61977"/>
        <dbReference type="ChEBI" id="CHEBI:456216"/>
        <dbReference type="EC" id="2.7.11.1"/>
    </reaction>
</comment>
<feature type="domain" description="Protein kinase" evidence="9">
    <location>
        <begin position="1"/>
        <end position="210"/>
    </location>
</feature>
<evidence type="ECO:0000313" key="10">
    <source>
        <dbReference type="EMBL" id="KAK4178279.1"/>
    </source>
</evidence>
<comment type="caution">
    <text evidence="10">The sequence shown here is derived from an EMBL/GenBank/DDBJ whole genome shotgun (WGS) entry which is preliminary data.</text>
</comment>
<protein>
    <recommendedName>
        <fullName evidence="1">non-specific serine/threonine protein kinase</fullName>
        <ecNumber evidence="1">2.7.11.1</ecNumber>
    </recommendedName>
</protein>
<evidence type="ECO:0000256" key="4">
    <source>
        <dbReference type="ARBA" id="ARBA00022741"/>
    </source>
</evidence>
<sequence length="269" mass="30329">MVNHHHVVEYVGSYQHEGMRGIILYPTTEGGNLENYLRDNHIDHKGDLLMRLFGCLSIGLKFLSSLRYKDIKTSNILIHNSDVLFTDFGSAIEFEDGCGTTQGVKAGEISWRYAASEILNKRQRNINTDLYALGCIFAEVLTVMGGKNVRNLHEHVRDGARNPNVQYGRTSPGFCLNIVVEDMDKRPHIVDLIQDMREKCASAGQLEDFFCERCINELEQSLTSSDDPESSSAKLVLAMQHGGKEEAEKLLNDKRVSIETRDMFGLILF</sequence>
<keyword evidence="4" id="KW-0547">Nucleotide-binding</keyword>
<evidence type="ECO:0000256" key="3">
    <source>
        <dbReference type="ARBA" id="ARBA00022679"/>
    </source>
</evidence>
<evidence type="ECO:0000259" key="9">
    <source>
        <dbReference type="PROSITE" id="PS50011"/>
    </source>
</evidence>
<dbReference type="SUPFAM" id="SSF56112">
    <property type="entry name" value="Protein kinase-like (PK-like)"/>
    <property type="match status" value="1"/>
</dbReference>
<organism evidence="10 11">
    <name type="scientific">Triangularia setosa</name>
    <dbReference type="NCBI Taxonomy" id="2587417"/>
    <lineage>
        <taxon>Eukaryota</taxon>
        <taxon>Fungi</taxon>
        <taxon>Dikarya</taxon>
        <taxon>Ascomycota</taxon>
        <taxon>Pezizomycotina</taxon>
        <taxon>Sordariomycetes</taxon>
        <taxon>Sordariomycetidae</taxon>
        <taxon>Sordariales</taxon>
        <taxon>Podosporaceae</taxon>
        <taxon>Triangularia</taxon>
    </lineage>
</organism>
<dbReference type="InterPro" id="IPR053235">
    <property type="entry name" value="Ser_Thr_kinase"/>
</dbReference>
<dbReference type="GO" id="GO:0005524">
    <property type="term" value="F:ATP binding"/>
    <property type="evidence" value="ECO:0007669"/>
    <property type="project" value="UniProtKB-KW"/>
</dbReference>
<name>A0AAN6WAA4_9PEZI</name>
<keyword evidence="6" id="KW-0067">ATP-binding</keyword>
<keyword evidence="2" id="KW-0723">Serine/threonine-protein kinase</keyword>
<dbReference type="GO" id="GO:0005737">
    <property type="term" value="C:cytoplasm"/>
    <property type="evidence" value="ECO:0007669"/>
    <property type="project" value="TreeGrafter"/>
</dbReference>
<dbReference type="InterPro" id="IPR000719">
    <property type="entry name" value="Prot_kinase_dom"/>
</dbReference>
<reference evidence="10" key="2">
    <citation type="submission" date="2023-05" db="EMBL/GenBank/DDBJ databases">
        <authorList>
            <consortium name="Lawrence Berkeley National Laboratory"/>
            <person name="Steindorff A."/>
            <person name="Hensen N."/>
            <person name="Bonometti L."/>
            <person name="Westerberg I."/>
            <person name="Brannstrom I.O."/>
            <person name="Guillou S."/>
            <person name="Cros-Aarteil S."/>
            <person name="Calhoun S."/>
            <person name="Haridas S."/>
            <person name="Kuo A."/>
            <person name="Mondo S."/>
            <person name="Pangilinan J."/>
            <person name="Riley R."/>
            <person name="Labutti K."/>
            <person name="Andreopoulos B."/>
            <person name="Lipzen A."/>
            <person name="Chen C."/>
            <person name="Yanf M."/>
            <person name="Daum C."/>
            <person name="Ng V."/>
            <person name="Clum A."/>
            <person name="Ohm R."/>
            <person name="Martin F."/>
            <person name="Silar P."/>
            <person name="Natvig D."/>
            <person name="Lalanne C."/>
            <person name="Gautier V."/>
            <person name="Ament-Velasquez S.L."/>
            <person name="Kruys A."/>
            <person name="Hutchinson M.I."/>
            <person name="Powell A.J."/>
            <person name="Barry K."/>
            <person name="Miller A.N."/>
            <person name="Grigoriev I.V."/>
            <person name="Debuchy R."/>
            <person name="Gladieux P."/>
            <person name="Thoren M.H."/>
            <person name="Johannesson H."/>
        </authorList>
    </citation>
    <scope>NUCLEOTIDE SEQUENCE</scope>
    <source>
        <strain evidence="10">CBS 892.96</strain>
    </source>
</reference>
<dbReference type="EMBL" id="MU866143">
    <property type="protein sequence ID" value="KAK4178279.1"/>
    <property type="molecule type" value="Genomic_DNA"/>
</dbReference>
<keyword evidence="5 10" id="KW-0418">Kinase</keyword>
<dbReference type="PANTHER" id="PTHR24361">
    <property type="entry name" value="MITOGEN-ACTIVATED KINASE KINASE KINASE"/>
    <property type="match status" value="1"/>
</dbReference>
<dbReference type="SMART" id="SM00220">
    <property type="entry name" value="S_TKc"/>
    <property type="match status" value="1"/>
</dbReference>
<dbReference type="PROSITE" id="PS50011">
    <property type="entry name" value="PROTEIN_KINASE_DOM"/>
    <property type="match status" value="1"/>
</dbReference>
<gene>
    <name evidence="10" type="ORF">QBC36DRAFT_309365</name>
</gene>
<dbReference type="AlphaFoldDB" id="A0AAN6WAA4"/>
<evidence type="ECO:0000313" key="11">
    <source>
        <dbReference type="Proteomes" id="UP001302321"/>
    </source>
</evidence>
<accession>A0AAN6WAA4</accession>
<keyword evidence="3" id="KW-0808">Transferase</keyword>
<comment type="catalytic activity">
    <reaction evidence="8">
        <text>L-seryl-[protein] + ATP = O-phospho-L-seryl-[protein] + ADP + H(+)</text>
        <dbReference type="Rhea" id="RHEA:17989"/>
        <dbReference type="Rhea" id="RHEA-COMP:9863"/>
        <dbReference type="Rhea" id="RHEA-COMP:11604"/>
        <dbReference type="ChEBI" id="CHEBI:15378"/>
        <dbReference type="ChEBI" id="CHEBI:29999"/>
        <dbReference type="ChEBI" id="CHEBI:30616"/>
        <dbReference type="ChEBI" id="CHEBI:83421"/>
        <dbReference type="ChEBI" id="CHEBI:456216"/>
        <dbReference type="EC" id="2.7.11.1"/>
    </reaction>
</comment>
<dbReference type="Proteomes" id="UP001302321">
    <property type="component" value="Unassembled WGS sequence"/>
</dbReference>
<evidence type="ECO:0000256" key="5">
    <source>
        <dbReference type="ARBA" id="ARBA00022777"/>
    </source>
</evidence>
<evidence type="ECO:0000256" key="2">
    <source>
        <dbReference type="ARBA" id="ARBA00022527"/>
    </source>
</evidence>
<evidence type="ECO:0000256" key="8">
    <source>
        <dbReference type="ARBA" id="ARBA00048679"/>
    </source>
</evidence>
<dbReference type="PANTHER" id="PTHR24361:SF433">
    <property type="entry name" value="PROTEIN KINASE DOMAIN-CONTAINING PROTEIN"/>
    <property type="match status" value="1"/>
</dbReference>